<accession>A0A022W500</accession>
<evidence type="ECO:0000313" key="2">
    <source>
        <dbReference type="EMBL" id="EZF53211.1"/>
    </source>
</evidence>
<dbReference type="Proteomes" id="UP000023758">
    <property type="component" value="Unassembled WGS sequence"/>
</dbReference>
<protein>
    <submittedName>
        <fullName evidence="2">Uncharacterized protein</fullName>
    </submittedName>
</protein>
<organism evidence="2">
    <name type="scientific">Trichophyton rubrum CBS 288.86</name>
    <dbReference type="NCBI Taxonomy" id="1215330"/>
    <lineage>
        <taxon>Eukaryota</taxon>
        <taxon>Fungi</taxon>
        <taxon>Dikarya</taxon>
        <taxon>Ascomycota</taxon>
        <taxon>Pezizomycotina</taxon>
        <taxon>Eurotiomycetes</taxon>
        <taxon>Eurotiomycetidae</taxon>
        <taxon>Onygenales</taxon>
        <taxon>Arthrodermataceae</taxon>
        <taxon>Trichophyton</taxon>
    </lineage>
</organism>
<name>A0A022W500_TRIRU</name>
<proteinExistence type="predicted"/>
<dbReference type="HOGENOM" id="CLU_2160211_0_0_1"/>
<sequence length="111" mass="11807">MRYQRGTGLSTPHCSSLPRAQGHVASNQFTSQRTLRPQESSTMKSTLLYSAAFACLASFALANPLANTNAGISRRDTAAAMGALKVCSGDRQASARCIGNRLGPQNGFQSW</sequence>
<feature type="compositionally biased region" description="Polar residues" evidence="1">
    <location>
        <begin position="24"/>
        <end position="38"/>
    </location>
</feature>
<reference evidence="2" key="1">
    <citation type="submission" date="2014-02" db="EMBL/GenBank/DDBJ databases">
        <title>The Genome Sequence of Trichophyton rubrum (morphotype fischeri) CBS 288.86.</title>
        <authorList>
            <consortium name="The Broad Institute Genomics Platform"/>
            <person name="Cuomo C.A."/>
            <person name="White T.C."/>
            <person name="Graser Y."/>
            <person name="Martinez-Rossi N."/>
            <person name="Heitman J."/>
            <person name="Young S.K."/>
            <person name="Zeng Q."/>
            <person name="Gargeya S."/>
            <person name="Abouelleil A."/>
            <person name="Alvarado L."/>
            <person name="Chapman S.B."/>
            <person name="Gainer-Dewar J."/>
            <person name="Goldberg J."/>
            <person name="Griggs A."/>
            <person name="Gujja S."/>
            <person name="Hansen M."/>
            <person name="Howarth C."/>
            <person name="Imamovic A."/>
            <person name="Larimer J."/>
            <person name="Martinez D."/>
            <person name="Murphy C."/>
            <person name="Pearson M.D."/>
            <person name="Persinoti G."/>
            <person name="Poon T."/>
            <person name="Priest M."/>
            <person name="Roberts A.D."/>
            <person name="Saif S."/>
            <person name="Shea T.D."/>
            <person name="Sykes S.N."/>
            <person name="Wortman J."/>
            <person name="Nusbaum C."/>
            <person name="Birren B."/>
        </authorList>
    </citation>
    <scope>NUCLEOTIDE SEQUENCE [LARGE SCALE GENOMIC DNA]</scope>
    <source>
        <strain evidence="2">CBS 288.86</strain>
    </source>
</reference>
<dbReference type="AlphaFoldDB" id="A0A022W500"/>
<feature type="region of interest" description="Disordered" evidence="1">
    <location>
        <begin position="1"/>
        <end position="38"/>
    </location>
</feature>
<dbReference type="EMBL" id="KK207830">
    <property type="protein sequence ID" value="EZF53211.1"/>
    <property type="molecule type" value="Genomic_DNA"/>
</dbReference>
<gene>
    <name evidence="2" type="ORF">H103_03893</name>
</gene>
<evidence type="ECO:0000256" key="1">
    <source>
        <dbReference type="SAM" id="MobiDB-lite"/>
    </source>
</evidence>
<dbReference type="OrthoDB" id="4453753at2759"/>